<evidence type="ECO:0000313" key="2">
    <source>
        <dbReference type="Proteomes" id="UP000054018"/>
    </source>
</evidence>
<keyword evidence="2" id="KW-1185">Reference proteome</keyword>
<sequence length="133" mass="15525">MGLHVPRATDIMMGPVHMIKIASCSEFESKSMRLRITSPGILLIAWISDTRSPRMHEDQSMWLSQWERVCCREFHRIGPYPSTIYLLTPTTSRLYNEWFDRKGNAWRMKTAGRKAGRWEKIDLRAESEGTHSL</sequence>
<dbReference type="Proteomes" id="UP000054018">
    <property type="component" value="Unassembled WGS sequence"/>
</dbReference>
<reference evidence="1 2" key="1">
    <citation type="submission" date="2014-04" db="EMBL/GenBank/DDBJ databases">
        <authorList>
            <consortium name="DOE Joint Genome Institute"/>
            <person name="Kuo A."/>
            <person name="Kohler A."/>
            <person name="Costa M.D."/>
            <person name="Nagy L.G."/>
            <person name="Floudas D."/>
            <person name="Copeland A."/>
            <person name="Barry K.W."/>
            <person name="Cichocki N."/>
            <person name="Veneault-Fourrey C."/>
            <person name="LaButti K."/>
            <person name="Lindquist E.A."/>
            <person name="Lipzen A."/>
            <person name="Lundell T."/>
            <person name="Morin E."/>
            <person name="Murat C."/>
            <person name="Sun H."/>
            <person name="Tunlid A."/>
            <person name="Henrissat B."/>
            <person name="Grigoriev I.V."/>
            <person name="Hibbett D.S."/>
            <person name="Martin F."/>
            <person name="Nordberg H.P."/>
            <person name="Cantor M.N."/>
            <person name="Hua S.X."/>
        </authorList>
    </citation>
    <scope>NUCLEOTIDE SEQUENCE [LARGE SCALE GENOMIC DNA]</scope>
    <source>
        <strain evidence="1 2">441</strain>
    </source>
</reference>
<protein>
    <submittedName>
        <fullName evidence="1">Unplaced genomic scaffold scaffold_576, whole genome shotgun sequence</fullName>
    </submittedName>
</protein>
<reference evidence="2" key="2">
    <citation type="submission" date="2015-01" db="EMBL/GenBank/DDBJ databases">
        <title>Evolutionary Origins and Diversification of the Mycorrhizal Mutualists.</title>
        <authorList>
            <consortium name="DOE Joint Genome Institute"/>
            <consortium name="Mycorrhizal Genomics Consortium"/>
            <person name="Kohler A."/>
            <person name="Kuo A."/>
            <person name="Nagy L.G."/>
            <person name="Floudas D."/>
            <person name="Copeland A."/>
            <person name="Barry K.W."/>
            <person name="Cichocki N."/>
            <person name="Veneault-Fourrey C."/>
            <person name="LaButti K."/>
            <person name="Lindquist E.A."/>
            <person name="Lipzen A."/>
            <person name="Lundell T."/>
            <person name="Morin E."/>
            <person name="Murat C."/>
            <person name="Riley R."/>
            <person name="Ohm R."/>
            <person name="Sun H."/>
            <person name="Tunlid A."/>
            <person name="Henrissat B."/>
            <person name="Grigoriev I.V."/>
            <person name="Hibbett D.S."/>
            <person name="Martin F."/>
        </authorList>
    </citation>
    <scope>NUCLEOTIDE SEQUENCE [LARGE SCALE GENOMIC DNA]</scope>
    <source>
        <strain evidence="2">441</strain>
    </source>
</reference>
<dbReference type="AlphaFoldDB" id="A0A0C9YTP6"/>
<evidence type="ECO:0000313" key="1">
    <source>
        <dbReference type="EMBL" id="KIK11268.1"/>
    </source>
</evidence>
<proteinExistence type="predicted"/>
<organism evidence="1 2">
    <name type="scientific">Pisolithus microcarpus 441</name>
    <dbReference type="NCBI Taxonomy" id="765257"/>
    <lineage>
        <taxon>Eukaryota</taxon>
        <taxon>Fungi</taxon>
        <taxon>Dikarya</taxon>
        <taxon>Basidiomycota</taxon>
        <taxon>Agaricomycotina</taxon>
        <taxon>Agaricomycetes</taxon>
        <taxon>Agaricomycetidae</taxon>
        <taxon>Boletales</taxon>
        <taxon>Sclerodermatineae</taxon>
        <taxon>Pisolithaceae</taxon>
        <taxon>Pisolithus</taxon>
    </lineage>
</organism>
<dbReference type="HOGENOM" id="CLU_1907514_0_0_1"/>
<name>A0A0C9YTP6_9AGAM</name>
<dbReference type="EMBL" id="KN834260">
    <property type="protein sequence ID" value="KIK11268.1"/>
    <property type="molecule type" value="Genomic_DNA"/>
</dbReference>
<gene>
    <name evidence="1" type="ORF">PISMIDRAFT_508877</name>
</gene>
<accession>A0A0C9YTP6</accession>